<protein>
    <submittedName>
        <fullName evidence="2">Uncharacterized protein</fullName>
    </submittedName>
</protein>
<organism evidence="1 2">
    <name type="scientific">Panagrolaimus superbus</name>
    <dbReference type="NCBI Taxonomy" id="310955"/>
    <lineage>
        <taxon>Eukaryota</taxon>
        <taxon>Metazoa</taxon>
        <taxon>Ecdysozoa</taxon>
        <taxon>Nematoda</taxon>
        <taxon>Chromadorea</taxon>
        <taxon>Rhabditida</taxon>
        <taxon>Tylenchina</taxon>
        <taxon>Panagrolaimomorpha</taxon>
        <taxon>Panagrolaimoidea</taxon>
        <taxon>Panagrolaimidae</taxon>
        <taxon>Panagrolaimus</taxon>
    </lineage>
</organism>
<sequence length="70" mass="8223">MYANVYRIMWSLEEKLRIATKRFSDRKLGDDIMAQIRRMAPYDATRNNQEISTMLKSVYQSQNQGQPAPP</sequence>
<evidence type="ECO:0000313" key="1">
    <source>
        <dbReference type="Proteomes" id="UP000887577"/>
    </source>
</evidence>
<evidence type="ECO:0000313" key="2">
    <source>
        <dbReference type="WBParaSite" id="PSU_v2.g8418.t1"/>
    </source>
</evidence>
<accession>A0A914Z9C9</accession>
<keyword evidence="1" id="KW-1185">Reference proteome</keyword>
<name>A0A914Z9C9_9BILA</name>
<dbReference type="AlphaFoldDB" id="A0A914Z9C9"/>
<dbReference type="Proteomes" id="UP000887577">
    <property type="component" value="Unplaced"/>
</dbReference>
<proteinExistence type="predicted"/>
<reference evidence="2" key="1">
    <citation type="submission" date="2022-11" db="UniProtKB">
        <authorList>
            <consortium name="WormBaseParasite"/>
        </authorList>
    </citation>
    <scope>IDENTIFICATION</scope>
</reference>
<dbReference type="WBParaSite" id="PSU_v2.g8418.t1">
    <property type="protein sequence ID" value="PSU_v2.g8418.t1"/>
    <property type="gene ID" value="PSU_v2.g8418"/>
</dbReference>